<protein>
    <submittedName>
        <fullName evidence="5">GntR family transcriptional regulator</fullName>
    </submittedName>
</protein>
<reference evidence="6" key="4">
    <citation type="submission" date="2020-10" db="EMBL/GenBank/DDBJ databases">
        <authorList>
            <person name="Bassil N.M."/>
            <person name="Lloyd J.R."/>
        </authorList>
    </citation>
    <scope>NUCLEOTIDE SEQUENCE</scope>
    <source>
        <strain evidence="6">NB2006</strain>
    </source>
</reference>
<reference evidence="5 7" key="1">
    <citation type="submission" date="2016-10" db="EMBL/GenBank/DDBJ databases">
        <title>Draft genome sequences of four alkaliphilic bacteria belonging to the Anaerobacillus genus.</title>
        <authorList>
            <person name="Bassil N.M."/>
            <person name="Lloyd J.R."/>
        </authorList>
    </citation>
    <scope>NUCLEOTIDE SEQUENCE [LARGE SCALE GENOMIC DNA]</scope>
    <source>
        <strain evidence="5 7">NB2006</strain>
    </source>
</reference>
<dbReference type="PANTHER" id="PTHR38445">
    <property type="entry name" value="HTH-TYPE TRANSCRIPTIONAL REPRESSOR YTRA"/>
    <property type="match status" value="1"/>
</dbReference>
<dbReference type="SMART" id="SM00345">
    <property type="entry name" value="HTH_GNTR"/>
    <property type="match status" value="1"/>
</dbReference>
<dbReference type="SUPFAM" id="SSF46785">
    <property type="entry name" value="Winged helix' DNA-binding domain"/>
    <property type="match status" value="1"/>
</dbReference>
<dbReference type="EMBL" id="LQXD01000152">
    <property type="protein sequence ID" value="OIJ09529.1"/>
    <property type="molecule type" value="Genomic_DNA"/>
</dbReference>
<dbReference type="PANTHER" id="PTHR38445:SF9">
    <property type="entry name" value="HTH-TYPE TRANSCRIPTIONAL REPRESSOR YTRA"/>
    <property type="match status" value="1"/>
</dbReference>
<gene>
    <name evidence="6" type="ORF">AWH56_013190</name>
    <name evidence="5" type="ORF">AWH56_17525</name>
</gene>
<accession>A0A1S2LAL7</accession>
<dbReference type="OrthoDB" id="9801546at2"/>
<dbReference type="RefSeq" id="WP_071318269.1">
    <property type="nucleotide sequence ID" value="NZ_CP063356.2"/>
</dbReference>
<dbReference type="Proteomes" id="UP000180175">
    <property type="component" value="Chromosome"/>
</dbReference>
<dbReference type="InterPro" id="IPR000524">
    <property type="entry name" value="Tscrpt_reg_HTH_GntR"/>
</dbReference>
<evidence type="ECO:0000256" key="2">
    <source>
        <dbReference type="ARBA" id="ARBA00023125"/>
    </source>
</evidence>
<proteinExistence type="predicted"/>
<evidence type="ECO:0000256" key="3">
    <source>
        <dbReference type="ARBA" id="ARBA00023163"/>
    </source>
</evidence>
<evidence type="ECO:0000313" key="7">
    <source>
        <dbReference type="Proteomes" id="UP000180175"/>
    </source>
</evidence>
<dbReference type="GO" id="GO:0003677">
    <property type="term" value="F:DNA binding"/>
    <property type="evidence" value="ECO:0007669"/>
    <property type="project" value="UniProtKB-KW"/>
</dbReference>
<dbReference type="InterPro" id="IPR036390">
    <property type="entry name" value="WH_DNA-bd_sf"/>
</dbReference>
<organism evidence="5 7">
    <name type="scientific">Anaerobacillus isosaccharinicus</name>
    <dbReference type="NCBI Taxonomy" id="1532552"/>
    <lineage>
        <taxon>Bacteria</taxon>
        <taxon>Bacillati</taxon>
        <taxon>Bacillota</taxon>
        <taxon>Bacilli</taxon>
        <taxon>Bacillales</taxon>
        <taxon>Bacillaceae</taxon>
        <taxon>Anaerobacillus</taxon>
    </lineage>
</organism>
<evidence type="ECO:0000313" key="5">
    <source>
        <dbReference type="EMBL" id="OIJ09529.1"/>
    </source>
</evidence>
<dbReference type="PROSITE" id="PS50949">
    <property type="entry name" value="HTH_GNTR"/>
    <property type="match status" value="1"/>
</dbReference>
<keyword evidence="2" id="KW-0238">DNA-binding</keyword>
<keyword evidence="3" id="KW-0804">Transcription</keyword>
<keyword evidence="7" id="KW-1185">Reference proteome</keyword>
<dbReference type="GO" id="GO:0003700">
    <property type="term" value="F:DNA-binding transcription factor activity"/>
    <property type="evidence" value="ECO:0007669"/>
    <property type="project" value="InterPro"/>
</dbReference>
<keyword evidence="1" id="KW-0805">Transcription regulation</keyword>
<name>A0A1S2LAL7_9BACI</name>
<dbReference type="AlphaFoldDB" id="A0A1S2LAL7"/>
<dbReference type="InterPro" id="IPR036388">
    <property type="entry name" value="WH-like_DNA-bd_sf"/>
</dbReference>
<reference evidence="6 7" key="3">
    <citation type="journal article" date="2019" name="Int. J. Syst. Evol. Microbiol.">
        <title>Anaerobacillus isosaccharinicus sp. nov., an alkaliphilic bacterium which degrades isosaccharinic acid.</title>
        <authorList>
            <person name="Bassil N.M."/>
            <person name="Lloyd J.R."/>
        </authorList>
    </citation>
    <scope>NUCLEOTIDE SEQUENCE [LARGE SCALE GENOMIC DNA]</scope>
    <source>
        <strain evidence="6 7">NB2006</strain>
    </source>
</reference>
<dbReference type="KEGG" id="aia:AWH56_013190"/>
<evidence type="ECO:0000259" key="4">
    <source>
        <dbReference type="PROSITE" id="PS50949"/>
    </source>
</evidence>
<reference evidence="6 7" key="2">
    <citation type="journal article" date="2017" name="Genome Announc.">
        <title>Draft Genome Sequences of Four Alkaliphilic Bacteria Belonging to the Anaerobacillus Genus.</title>
        <authorList>
            <person name="Bassil N.M."/>
            <person name="Lloyd J.R."/>
        </authorList>
    </citation>
    <scope>NUCLEOTIDE SEQUENCE [LARGE SCALE GENOMIC DNA]</scope>
    <source>
        <strain evidence="6 7">NB2006</strain>
    </source>
</reference>
<evidence type="ECO:0000313" key="6">
    <source>
        <dbReference type="EMBL" id="QOY38397.1"/>
    </source>
</evidence>
<feature type="domain" description="HTH gntR-type" evidence="4">
    <location>
        <begin position="10"/>
        <end position="78"/>
    </location>
</feature>
<dbReference type="CDD" id="cd07377">
    <property type="entry name" value="WHTH_GntR"/>
    <property type="match status" value="1"/>
</dbReference>
<dbReference type="EMBL" id="CP063356">
    <property type="protein sequence ID" value="QOY38397.1"/>
    <property type="molecule type" value="Genomic_DNA"/>
</dbReference>
<sequence>MFQLDLRSRVPIYEQLVEKMKELIIHEVFQKDEQLPSVRALAADLTINPNTIQKAYRELEHQGYIYSIPGKGKFVSPQADATNNEKVKKMKKDLVKLISEALYLGIDKEEILSLISVAEQSVKGGEGNDTNS</sequence>
<evidence type="ECO:0000256" key="1">
    <source>
        <dbReference type="ARBA" id="ARBA00023015"/>
    </source>
</evidence>
<dbReference type="Gene3D" id="1.10.10.10">
    <property type="entry name" value="Winged helix-like DNA-binding domain superfamily/Winged helix DNA-binding domain"/>
    <property type="match status" value="1"/>
</dbReference>
<dbReference type="Pfam" id="PF00392">
    <property type="entry name" value="GntR"/>
    <property type="match status" value="1"/>
</dbReference>